<organism evidence="2 3">
    <name type="scientific">Rickenella mellea</name>
    <dbReference type="NCBI Taxonomy" id="50990"/>
    <lineage>
        <taxon>Eukaryota</taxon>
        <taxon>Fungi</taxon>
        <taxon>Dikarya</taxon>
        <taxon>Basidiomycota</taxon>
        <taxon>Agaricomycotina</taxon>
        <taxon>Agaricomycetes</taxon>
        <taxon>Hymenochaetales</taxon>
        <taxon>Rickenellaceae</taxon>
        <taxon>Rickenella</taxon>
    </lineage>
</organism>
<dbReference type="EMBL" id="ML170347">
    <property type="protein sequence ID" value="TDL14372.1"/>
    <property type="molecule type" value="Genomic_DNA"/>
</dbReference>
<gene>
    <name evidence="2" type="ORF">BD410DRAFT_809785</name>
</gene>
<keyword evidence="3" id="KW-1185">Reference proteome</keyword>
<evidence type="ECO:0000313" key="2">
    <source>
        <dbReference type="EMBL" id="TDL14372.1"/>
    </source>
</evidence>
<dbReference type="VEuPathDB" id="FungiDB:BD410DRAFT_809785"/>
<dbReference type="Proteomes" id="UP000294933">
    <property type="component" value="Unassembled WGS sequence"/>
</dbReference>
<dbReference type="STRING" id="50990.A0A4Y7PHR8"/>
<reference evidence="2 3" key="1">
    <citation type="submission" date="2018-06" db="EMBL/GenBank/DDBJ databases">
        <title>A transcriptomic atlas of mushroom development highlights an independent origin of complex multicellularity.</title>
        <authorList>
            <consortium name="DOE Joint Genome Institute"/>
            <person name="Krizsan K."/>
            <person name="Almasi E."/>
            <person name="Merenyi Z."/>
            <person name="Sahu N."/>
            <person name="Viragh M."/>
            <person name="Koszo T."/>
            <person name="Mondo S."/>
            <person name="Kiss B."/>
            <person name="Balint B."/>
            <person name="Kues U."/>
            <person name="Barry K."/>
            <person name="Hegedus J.C."/>
            <person name="Henrissat B."/>
            <person name="Johnson J."/>
            <person name="Lipzen A."/>
            <person name="Ohm R."/>
            <person name="Nagy I."/>
            <person name="Pangilinan J."/>
            <person name="Yan J."/>
            <person name="Xiong Y."/>
            <person name="Grigoriev I.V."/>
            <person name="Hibbett D.S."/>
            <person name="Nagy L.G."/>
        </authorList>
    </citation>
    <scope>NUCLEOTIDE SEQUENCE [LARGE SCALE GENOMIC DNA]</scope>
    <source>
        <strain evidence="2 3">SZMC22713</strain>
    </source>
</reference>
<accession>A0A4Y7PHR8</accession>
<dbReference type="AlphaFoldDB" id="A0A4Y7PHR8"/>
<feature type="region of interest" description="Disordered" evidence="1">
    <location>
        <begin position="1"/>
        <end position="142"/>
    </location>
</feature>
<proteinExistence type="predicted"/>
<dbReference type="OrthoDB" id="3269984at2759"/>
<name>A0A4Y7PHR8_9AGAM</name>
<evidence type="ECO:0000313" key="3">
    <source>
        <dbReference type="Proteomes" id="UP000294933"/>
    </source>
</evidence>
<feature type="compositionally biased region" description="Low complexity" evidence="1">
    <location>
        <begin position="44"/>
        <end position="63"/>
    </location>
</feature>
<protein>
    <submittedName>
        <fullName evidence="2">Uncharacterized protein</fullName>
    </submittedName>
</protein>
<sequence length="425" mass="46490">MRDRDPDETTLAAHEASFHGSTGPASAPPLAQGGNLPSPPPPSSSHCSTSASRLTTSSSSQTTEPAHNRYHNPNARTPVNPLDPRGRGHRSGRGGYAHPQHLHLPAPSQVPYVPAIHAGSLPPRTRTSAPIGQHHSPHLGSPAPPPPVVGHAPVLQPAAAPAVIINNIPLYVGGTAPLFPNEDMMLMSPIERETRNKISTMIFERVGILPPENAMTATYLRNAKISAVSRYEGSDSYDKFESWLTELLRWLATYRLCGDEADHLRVSHLGHCLAGAASEWYYAEIELPFRTDTVWTLEKAIIGLYRRFNHEATSHAASDAFYAVVHTAQAGVSGLYNDLMRHAMRMVVMPDSYTLSRRFVDCLPQTIVCKLMLKSNMSAENFTIDQLKAEAVRIEGKLLELRNYAKKKATTEQSRTLASTAAVRK</sequence>
<evidence type="ECO:0000256" key="1">
    <source>
        <dbReference type="SAM" id="MobiDB-lite"/>
    </source>
</evidence>